<dbReference type="EMBL" id="MASW01000002">
    <property type="protein sequence ID" value="PXY28257.1"/>
    <property type="molecule type" value="Genomic_DNA"/>
</dbReference>
<evidence type="ECO:0000256" key="1">
    <source>
        <dbReference type="ARBA" id="ARBA00004651"/>
    </source>
</evidence>
<evidence type="ECO:0000256" key="5">
    <source>
        <dbReference type="SAM" id="Phobius"/>
    </source>
</evidence>
<gene>
    <name evidence="7" type="ORF">BAY60_18235</name>
</gene>
<accession>A0A2V4B2K3</accession>
<comment type="caution">
    <text evidence="7">The sequence shown here is derived from an EMBL/GenBank/DDBJ whole genome shotgun (WGS) entry which is preliminary data.</text>
</comment>
<feature type="transmembrane region" description="Helical" evidence="5">
    <location>
        <begin position="68"/>
        <end position="91"/>
    </location>
</feature>
<dbReference type="PANTHER" id="PTHR42718">
    <property type="entry name" value="MAJOR FACILITATOR SUPERFAMILY MULTIDRUG TRANSPORTER MFSC"/>
    <property type="match status" value="1"/>
</dbReference>
<dbReference type="Gene3D" id="1.20.1250.20">
    <property type="entry name" value="MFS general substrate transporter like domains"/>
    <property type="match status" value="1"/>
</dbReference>
<dbReference type="AlphaFoldDB" id="A0A2V4B2K3"/>
<feature type="transmembrane region" description="Helical" evidence="5">
    <location>
        <begin position="132"/>
        <end position="151"/>
    </location>
</feature>
<evidence type="ECO:0000313" key="8">
    <source>
        <dbReference type="Proteomes" id="UP000249915"/>
    </source>
</evidence>
<feature type="transmembrane region" description="Helical" evidence="5">
    <location>
        <begin position="43"/>
        <end position="61"/>
    </location>
</feature>
<dbReference type="Gene3D" id="1.20.1720.10">
    <property type="entry name" value="Multidrug resistance protein D"/>
    <property type="match status" value="1"/>
</dbReference>
<dbReference type="PANTHER" id="PTHR42718:SF49">
    <property type="entry name" value="EXPORT PROTEIN"/>
    <property type="match status" value="1"/>
</dbReference>
<feature type="transmembrane region" description="Helical" evidence="5">
    <location>
        <begin position="334"/>
        <end position="352"/>
    </location>
</feature>
<dbReference type="SUPFAM" id="SSF103473">
    <property type="entry name" value="MFS general substrate transporter"/>
    <property type="match status" value="1"/>
</dbReference>
<evidence type="ECO:0000256" key="4">
    <source>
        <dbReference type="ARBA" id="ARBA00023136"/>
    </source>
</evidence>
<feature type="transmembrane region" description="Helical" evidence="5">
    <location>
        <begin position="263"/>
        <end position="282"/>
    </location>
</feature>
<organism evidence="7 8">
    <name type="scientific">Prauserella muralis</name>
    <dbReference type="NCBI Taxonomy" id="588067"/>
    <lineage>
        <taxon>Bacteria</taxon>
        <taxon>Bacillati</taxon>
        <taxon>Actinomycetota</taxon>
        <taxon>Actinomycetes</taxon>
        <taxon>Pseudonocardiales</taxon>
        <taxon>Pseudonocardiaceae</taxon>
        <taxon>Prauserella</taxon>
    </lineage>
</organism>
<feature type="transmembrane region" description="Helical" evidence="5">
    <location>
        <begin position="157"/>
        <end position="179"/>
    </location>
</feature>
<feature type="transmembrane region" description="Helical" evidence="5">
    <location>
        <begin position="199"/>
        <end position="223"/>
    </location>
</feature>
<keyword evidence="3 5" id="KW-1133">Transmembrane helix</keyword>
<comment type="subcellular location">
    <subcellularLocation>
        <location evidence="1">Cell membrane</location>
        <topology evidence="1">Multi-pass membrane protein</topology>
    </subcellularLocation>
</comment>
<keyword evidence="8" id="KW-1185">Reference proteome</keyword>
<proteinExistence type="predicted"/>
<dbReference type="GO" id="GO:0005886">
    <property type="term" value="C:plasma membrane"/>
    <property type="evidence" value="ECO:0007669"/>
    <property type="project" value="UniProtKB-SubCell"/>
</dbReference>
<evidence type="ECO:0000256" key="3">
    <source>
        <dbReference type="ARBA" id="ARBA00022989"/>
    </source>
</evidence>
<feature type="transmembrane region" description="Helical" evidence="5">
    <location>
        <begin position="372"/>
        <end position="392"/>
    </location>
</feature>
<dbReference type="Pfam" id="PF07690">
    <property type="entry name" value="MFS_1"/>
    <property type="match status" value="1"/>
</dbReference>
<dbReference type="InterPro" id="IPR036259">
    <property type="entry name" value="MFS_trans_sf"/>
</dbReference>
<protein>
    <submittedName>
        <fullName evidence="7">Multidrug transporter</fullName>
    </submittedName>
</protein>
<dbReference type="InterPro" id="IPR011701">
    <property type="entry name" value="MFS"/>
</dbReference>
<dbReference type="GO" id="GO:0022857">
    <property type="term" value="F:transmembrane transporter activity"/>
    <property type="evidence" value="ECO:0007669"/>
    <property type="project" value="InterPro"/>
</dbReference>
<dbReference type="CDD" id="cd17321">
    <property type="entry name" value="MFS_MMR_MDR_like"/>
    <property type="match status" value="1"/>
</dbReference>
<evidence type="ECO:0000259" key="6">
    <source>
        <dbReference type="PROSITE" id="PS50850"/>
    </source>
</evidence>
<sequence>MCTDRFGARPVFLAGLMVFTVSSLAAGLSATGAMLIGMRAAQGAGAALMGPSALAILMTAFSGSARGVALGVWSGVGATALAGGPLVGAALTRGIGWQAIFLVNVPLGALMLVVGLIGLPRAAASRRRHARVDAAGMVFSAIGLAALVFGLTQAGTFGWTSPVLWTILAAVGLTGFVVVERRARAPLLDPALFRVPNFLGGNVVGLLNLAVMCSLFFFLALYLQVAAGASPVTAGIALLPLTLLGGVLAPLAGWLVPRVGARLLIVSGMTLTAGGLVLLAGIDPAWGPWQLLPGLLLAGTGIGLVSTPITTAAMDEVPEERAGMAGAAHNAFRMVGLSLGVAIMGAIVATQWPGGLAQANGDPSGFTTGISIGFLVNAGLAVAAAGLAFATIRTRAVEDAPRAEVGPIAS</sequence>
<keyword evidence="2 5" id="KW-0812">Transmembrane</keyword>
<evidence type="ECO:0000313" key="7">
    <source>
        <dbReference type="EMBL" id="PXY28257.1"/>
    </source>
</evidence>
<feature type="transmembrane region" description="Helical" evidence="5">
    <location>
        <begin position="294"/>
        <end position="313"/>
    </location>
</feature>
<feature type="transmembrane region" description="Helical" evidence="5">
    <location>
        <begin position="235"/>
        <end position="256"/>
    </location>
</feature>
<dbReference type="RefSeq" id="WP_211330359.1">
    <property type="nucleotide sequence ID" value="NZ_MASW01000002.1"/>
</dbReference>
<reference evidence="7 8" key="1">
    <citation type="submission" date="2016-07" db="EMBL/GenBank/DDBJ databases">
        <title>Draft genome sequence of Prauserella muralis DSM 45305, isolated from a mould-covered wall in an indoor environment.</title>
        <authorList>
            <person name="Ruckert C."/>
            <person name="Albersmeier A."/>
            <person name="Jiang C.-L."/>
            <person name="Jiang Y."/>
            <person name="Kalinowski J."/>
            <person name="Schneider O."/>
            <person name="Winkler A."/>
            <person name="Zotchev S.B."/>
        </authorList>
    </citation>
    <scope>NUCLEOTIDE SEQUENCE [LARGE SCALE GENOMIC DNA]</scope>
    <source>
        <strain evidence="7 8">DSM 45305</strain>
    </source>
</reference>
<feature type="domain" description="Major facilitator superfamily (MFS) profile" evidence="6">
    <location>
        <begin position="1"/>
        <end position="396"/>
    </location>
</feature>
<dbReference type="Proteomes" id="UP000249915">
    <property type="component" value="Unassembled WGS sequence"/>
</dbReference>
<evidence type="ECO:0000256" key="2">
    <source>
        <dbReference type="ARBA" id="ARBA00022692"/>
    </source>
</evidence>
<keyword evidence="4 5" id="KW-0472">Membrane</keyword>
<name>A0A2V4B2K3_9PSEU</name>
<feature type="transmembrane region" description="Helical" evidence="5">
    <location>
        <begin position="97"/>
        <end position="120"/>
    </location>
</feature>
<dbReference type="PROSITE" id="PS50850">
    <property type="entry name" value="MFS"/>
    <property type="match status" value="1"/>
</dbReference>
<feature type="transmembrane region" description="Helical" evidence="5">
    <location>
        <begin position="12"/>
        <end position="37"/>
    </location>
</feature>
<dbReference type="InterPro" id="IPR020846">
    <property type="entry name" value="MFS_dom"/>
</dbReference>